<keyword evidence="2" id="KW-1185">Reference proteome</keyword>
<evidence type="ECO:0000313" key="1">
    <source>
        <dbReference type="EMBL" id="GBN43658.1"/>
    </source>
</evidence>
<name>A0A4Y2NVP3_ARAVE</name>
<protein>
    <recommendedName>
        <fullName evidence="3">Peptidase aspartic putative domain-containing protein</fullName>
    </recommendedName>
</protein>
<dbReference type="EMBL" id="BGPR01009998">
    <property type="protein sequence ID" value="GBN43658.1"/>
    <property type="molecule type" value="Genomic_DNA"/>
</dbReference>
<dbReference type="AlphaFoldDB" id="A0A4Y2NVP3"/>
<reference evidence="1 2" key="1">
    <citation type="journal article" date="2019" name="Sci. Rep.">
        <title>Orb-weaving spider Araneus ventricosus genome elucidates the spidroin gene catalogue.</title>
        <authorList>
            <person name="Kono N."/>
            <person name="Nakamura H."/>
            <person name="Ohtoshi R."/>
            <person name="Moran D.A.P."/>
            <person name="Shinohara A."/>
            <person name="Yoshida Y."/>
            <person name="Fujiwara M."/>
            <person name="Mori M."/>
            <person name="Tomita M."/>
            <person name="Arakawa K."/>
        </authorList>
    </citation>
    <scope>NUCLEOTIDE SEQUENCE [LARGE SCALE GENOMIC DNA]</scope>
</reference>
<dbReference type="PANTHER" id="PTHR47331:SF1">
    <property type="entry name" value="GAG-LIKE PROTEIN"/>
    <property type="match status" value="1"/>
</dbReference>
<dbReference type="InterPro" id="IPR008042">
    <property type="entry name" value="Retrotrans_Pao"/>
</dbReference>
<dbReference type="Pfam" id="PF05380">
    <property type="entry name" value="Peptidase_A17"/>
    <property type="match status" value="1"/>
</dbReference>
<evidence type="ECO:0008006" key="3">
    <source>
        <dbReference type="Google" id="ProtNLM"/>
    </source>
</evidence>
<evidence type="ECO:0000313" key="2">
    <source>
        <dbReference type="Proteomes" id="UP000499080"/>
    </source>
</evidence>
<organism evidence="1 2">
    <name type="scientific">Araneus ventricosus</name>
    <name type="common">Orbweaver spider</name>
    <name type="synonym">Epeira ventricosa</name>
    <dbReference type="NCBI Taxonomy" id="182803"/>
    <lineage>
        <taxon>Eukaryota</taxon>
        <taxon>Metazoa</taxon>
        <taxon>Ecdysozoa</taxon>
        <taxon>Arthropoda</taxon>
        <taxon>Chelicerata</taxon>
        <taxon>Arachnida</taxon>
        <taxon>Araneae</taxon>
        <taxon>Araneomorphae</taxon>
        <taxon>Entelegynae</taxon>
        <taxon>Araneoidea</taxon>
        <taxon>Araneidae</taxon>
        <taxon>Araneus</taxon>
    </lineage>
</organism>
<dbReference type="OrthoDB" id="413361at2759"/>
<proteinExistence type="predicted"/>
<accession>A0A4Y2NVP3</accession>
<dbReference type="PANTHER" id="PTHR47331">
    <property type="entry name" value="PHD-TYPE DOMAIN-CONTAINING PROTEIN"/>
    <property type="match status" value="1"/>
</dbReference>
<dbReference type="Proteomes" id="UP000499080">
    <property type="component" value="Unassembled WGS sequence"/>
</dbReference>
<comment type="caution">
    <text evidence="1">The sequence shown here is derived from an EMBL/GenBank/DDBJ whole genome shotgun (WGS) entry which is preliminary data.</text>
</comment>
<gene>
    <name evidence="1" type="ORF">AVEN_262636_1</name>
</gene>
<sequence>MVYGMNFKPNDTLTDCTVCIQGKQTATPFSKEPKNRSSQLLSVIHSDLCGPMRVESIGRSFYFETLMKKLQEMKITLTDVGEKSQPVQVLIGADLFGKLLTGQRRVLSCGLVAIETSLGWTLYGKVPESSVTSSNAINALPQAYVTKTRKLSLVWDEEITGSLHEEFLQWFRELEALKEVRVPRWINITPNATKKFFIHTFCDASKDAYAAVSYLVQEADNKNVHFLASRSRIAPLKGATTPRLELFAALVGTRLTKSIVDALGWTTVKCFYWSDFTTVLTWITKEENWSVFVNNRVQEIRKISQPSSWRHVSGVENPADLPSRGCKASYLVKTRF</sequence>